<dbReference type="Gene3D" id="1.50.10.130">
    <property type="entry name" value="Terpene synthase, N-terminal domain"/>
    <property type="match status" value="1"/>
</dbReference>
<evidence type="ECO:0000256" key="3">
    <source>
        <dbReference type="ARBA" id="ARBA00022842"/>
    </source>
</evidence>
<feature type="domain" description="Terpene synthase metal-binding" evidence="6">
    <location>
        <begin position="437"/>
        <end position="671"/>
    </location>
</feature>
<keyword evidence="2" id="KW-0479">Metal-binding</keyword>
<evidence type="ECO:0000256" key="1">
    <source>
        <dbReference type="ARBA" id="ARBA00001946"/>
    </source>
</evidence>
<evidence type="ECO:0000256" key="4">
    <source>
        <dbReference type="ARBA" id="ARBA00023239"/>
    </source>
</evidence>
<evidence type="ECO:0000259" key="6">
    <source>
        <dbReference type="Pfam" id="PF03936"/>
    </source>
</evidence>
<comment type="caution">
    <text evidence="7">The sequence shown here is derived from an EMBL/GenBank/DDBJ whole genome shotgun (WGS) entry which is preliminary data.</text>
</comment>
<evidence type="ECO:0000256" key="2">
    <source>
        <dbReference type="ARBA" id="ARBA00022723"/>
    </source>
</evidence>
<dbReference type="SUPFAM" id="SSF48239">
    <property type="entry name" value="Terpenoid cyclases/Protein prenyltransferases"/>
    <property type="match status" value="2"/>
</dbReference>
<dbReference type="EMBL" id="SMOL01000487">
    <property type="protein sequence ID" value="KAB2610496.1"/>
    <property type="molecule type" value="Genomic_DNA"/>
</dbReference>
<keyword evidence="4" id="KW-0456">Lyase</keyword>
<dbReference type="PANTHER" id="PTHR31739">
    <property type="entry name" value="ENT-COPALYL DIPHOSPHATE SYNTHASE, CHLOROPLASTIC"/>
    <property type="match status" value="1"/>
</dbReference>
<evidence type="ECO:0000313" key="7">
    <source>
        <dbReference type="EMBL" id="KAB2610496.1"/>
    </source>
</evidence>
<dbReference type="InterPro" id="IPR005630">
    <property type="entry name" value="Terpene_synthase_metal-bd"/>
</dbReference>
<proteinExistence type="predicted"/>
<dbReference type="InterPro" id="IPR050148">
    <property type="entry name" value="Terpene_synthase-like"/>
</dbReference>
<keyword evidence="3" id="KW-0460">Magnesium</keyword>
<dbReference type="GO" id="GO:0000287">
    <property type="term" value="F:magnesium ion binding"/>
    <property type="evidence" value="ECO:0007669"/>
    <property type="project" value="InterPro"/>
</dbReference>
<name>A0A5N5G545_9ROSA</name>
<dbReference type="FunFam" id="1.50.10.130:FF:000002">
    <property type="entry name" value="Ent-copalyl diphosphate synthase, chloroplastic"/>
    <property type="match status" value="1"/>
</dbReference>
<comment type="cofactor">
    <cofactor evidence="1">
        <name>Mg(2+)</name>
        <dbReference type="ChEBI" id="CHEBI:18420"/>
    </cofactor>
</comment>
<dbReference type="GO" id="GO:0016102">
    <property type="term" value="P:diterpenoid biosynthetic process"/>
    <property type="evidence" value="ECO:0007669"/>
    <property type="project" value="TreeGrafter"/>
</dbReference>
<dbReference type="InterPro" id="IPR008949">
    <property type="entry name" value="Isoprenoid_synthase_dom_sf"/>
</dbReference>
<dbReference type="AlphaFoldDB" id="A0A5N5G545"/>
<dbReference type="InterPro" id="IPR001906">
    <property type="entry name" value="Terpene_synth_N"/>
</dbReference>
<dbReference type="OrthoDB" id="2343925at2759"/>
<reference evidence="7 8" key="3">
    <citation type="submission" date="2019-11" db="EMBL/GenBank/DDBJ databases">
        <title>A de novo genome assembly of a pear dwarfing rootstock.</title>
        <authorList>
            <person name="Wang F."/>
            <person name="Wang J."/>
            <person name="Li S."/>
            <person name="Zhang Y."/>
            <person name="Fang M."/>
            <person name="Ma L."/>
            <person name="Zhao Y."/>
            <person name="Jiang S."/>
        </authorList>
    </citation>
    <scope>NUCLEOTIDE SEQUENCE [LARGE SCALE GENOMIC DNA]</scope>
    <source>
        <strain evidence="7">S2</strain>
        <tissue evidence="7">Leaf</tissue>
    </source>
</reference>
<dbReference type="SFLD" id="SFLDG01014">
    <property type="entry name" value="Terpene_Cyclase_Like_1_N-term"/>
    <property type="match status" value="1"/>
</dbReference>
<reference evidence="8" key="2">
    <citation type="submission" date="2019-10" db="EMBL/GenBank/DDBJ databases">
        <title>A de novo genome assembly of a pear dwarfing rootstock.</title>
        <authorList>
            <person name="Wang F."/>
            <person name="Wang J."/>
            <person name="Li S."/>
            <person name="Zhang Y."/>
            <person name="Fang M."/>
            <person name="Ma L."/>
            <person name="Zhao Y."/>
            <person name="Jiang S."/>
        </authorList>
    </citation>
    <scope>NUCLEOTIDE SEQUENCE [LARGE SCALE GENOMIC DNA]</scope>
</reference>
<sequence length="805" mass="92023">MDSEEILVKNLVMKAKQELFSPDVDLVSLVPPSPYDIAWLSMIPNPHRGSDEPLFKGCLDWVLQHQTTSGFWGDDDHVPTLESLTSTLACIVALATWDVGHDAIRKGLAFIHASTEKLLQEQNNSFPEWFVIVFPAMVELAENKGLHVHFSHGSTAPVEQVFQKRSKIFQMHSEEDGLLIQSPSAIAYAFMKTGRKEFLSKLNSIVRRCGFSVPAIYPMDEDILRVCLVNRIERLGLAEHFMAEISSMLGQLYRSYISCKEPKNKEKHAMPLQLYKDSIAFRLLRLHGYTVSPWKFCWFLHDEDIMVYIEEHHEIFLSAMYNVYRATDVTFTGESQLEDVKKFCKRILEKDTLKDSKNLHDQIKHEISIPWLARLDHLEHRKFIEMKEPVGPWVGKGLSCRLSCQTNAMLLQLAMENYTLRQSMFRNELRELERWSKDIGLVDMGFARQKTAYCYFAVASTTSHSSLSYVRLAVVKAAVLVTVADDFFDKEGSMNELEALANAVARWQEKELDGHGKAIFKALKDFVEDISWQFFKQNGYDIKSYLQDLWHQTFVSWLKEAEWSRNGHPLSIVEYLQVAKSSIASQTILLTAALLLNTPPKSETLKSPQSHPLTDSLMLLTRLLNEIQSYQKEQEEGKPNLVLLHTKGNPKLGAEESIGIIQKILDEKKKEFLKQALGIKGIKGDDMPEACKELHLSCLKAFQMFFNSTNVYDSPTELLADINKAIYDPLKMDAQGILKKDKTKSLANYGKYQTTCVVKVQGNSRKEFVAKPYFGYEVLALQLRKPTIFSTFRNSKVCIYSGYWG</sequence>
<dbReference type="GO" id="GO:0010333">
    <property type="term" value="F:terpene synthase activity"/>
    <property type="evidence" value="ECO:0007669"/>
    <property type="project" value="InterPro"/>
</dbReference>
<dbReference type="Gene3D" id="1.10.600.10">
    <property type="entry name" value="Farnesyl Diphosphate Synthase"/>
    <property type="match status" value="1"/>
</dbReference>
<dbReference type="Pfam" id="PF03936">
    <property type="entry name" value="Terpene_synth_C"/>
    <property type="match status" value="1"/>
</dbReference>
<feature type="domain" description="Terpene synthase N-terminal" evidence="5">
    <location>
        <begin position="196"/>
        <end position="366"/>
    </location>
</feature>
<dbReference type="FunFam" id="1.10.600.10:FF:000036">
    <property type="entry name" value="cis-abienol synthase, chloroplastic"/>
    <property type="match status" value="1"/>
</dbReference>
<dbReference type="PANTHER" id="PTHR31739:SF25">
    <property type="entry name" value="(E,E)-GERANYLLINALOOL SYNTHASE"/>
    <property type="match status" value="1"/>
</dbReference>
<keyword evidence="8" id="KW-1185">Reference proteome</keyword>
<evidence type="ECO:0000313" key="8">
    <source>
        <dbReference type="Proteomes" id="UP000327157"/>
    </source>
</evidence>
<gene>
    <name evidence="7" type="ORF">D8674_018528</name>
</gene>
<dbReference type="SUPFAM" id="SSF48576">
    <property type="entry name" value="Terpenoid synthases"/>
    <property type="match status" value="1"/>
</dbReference>
<organism evidence="7 8">
    <name type="scientific">Pyrus ussuriensis x Pyrus communis</name>
    <dbReference type="NCBI Taxonomy" id="2448454"/>
    <lineage>
        <taxon>Eukaryota</taxon>
        <taxon>Viridiplantae</taxon>
        <taxon>Streptophyta</taxon>
        <taxon>Embryophyta</taxon>
        <taxon>Tracheophyta</taxon>
        <taxon>Spermatophyta</taxon>
        <taxon>Magnoliopsida</taxon>
        <taxon>eudicotyledons</taxon>
        <taxon>Gunneridae</taxon>
        <taxon>Pentapetalae</taxon>
        <taxon>rosids</taxon>
        <taxon>fabids</taxon>
        <taxon>Rosales</taxon>
        <taxon>Rosaceae</taxon>
        <taxon>Amygdaloideae</taxon>
        <taxon>Maleae</taxon>
        <taxon>Pyrus</taxon>
    </lineage>
</organism>
<dbReference type="Pfam" id="PF01397">
    <property type="entry name" value="Terpene_synth"/>
    <property type="match status" value="1"/>
</dbReference>
<dbReference type="InterPro" id="IPR036965">
    <property type="entry name" value="Terpene_synth_N_sf"/>
</dbReference>
<dbReference type="Proteomes" id="UP000327157">
    <property type="component" value="Chromosome 17"/>
</dbReference>
<dbReference type="InterPro" id="IPR008930">
    <property type="entry name" value="Terpenoid_cyclase/PrenylTrfase"/>
</dbReference>
<evidence type="ECO:0000259" key="5">
    <source>
        <dbReference type="Pfam" id="PF01397"/>
    </source>
</evidence>
<protein>
    <submittedName>
        <fullName evidence="7">S-linalool synthase-like</fullName>
    </submittedName>
</protein>
<accession>A0A5N5G545</accession>
<dbReference type="Gene3D" id="1.50.10.160">
    <property type="match status" value="1"/>
</dbReference>
<reference evidence="7 8" key="1">
    <citation type="submission" date="2019-09" db="EMBL/GenBank/DDBJ databases">
        <authorList>
            <person name="Ou C."/>
        </authorList>
    </citation>
    <scope>NUCLEOTIDE SEQUENCE [LARGE SCALE GENOMIC DNA]</scope>
    <source>
        <strain evidence="7">S2</strain>
        <tissue evidence="7">Leaf</tissue>
    </source>
</reference>